<name>J3NA60_ORYBR</name>
<feature type="compositionally biased region" description="Basic residues" evidence="1">
    <location>
        <begin position="73"/>
        <end position="93"/>
    </location>
</feature>
<dbReference type="AlphaFoldDB" id="J3NA60"/>
<sequence length="186" mass="20445">MELSTFSCIPGRPSLAVSPSPAAATHPPAPLRSPAPSPRRGLDGRPCQCSTTYLTGSSERSLAATATSLLPPHKPRQRHRCHSPGRRRRRRRPTRSDQLNMGLCSLAVHVGLLISAHTQTANPQTAHTIMGRTLHSFWADKWAPLVWAATFGPYYGPNKIELCNVQFILVCSHVSFRKLGHVRTTD</sequence>
<dbReference type="Proteomes" id="UP000006038">
    <property type="component" value="Chromosome 11"/>
</dbReference>
<organism evidence="2">
    <name type="scientific">Oryza brachyantha</name>
    <name type="common">malo sina</name>
    <dbReference type="NCBI Taxonomy" id="4533"/>
    <lineage>
        <taxon>Eukaryota</taxon>
        <taxon>Viridiplantae</taxon>
        <taxon>Streptophyta</taxon>
        <taxon>Embryophyta</taxon>
        <taxon>Tracheophyta</taxon>
        <taxon>Spermatophyta</taxon>
        <taxon>Magnoliopsida</taxon>
        <taxon>Liliopsida</taxon>
        <taxon>Poales</taxon>
        <taxon>Poaceae</taxon>
        <taxon>BOP clade</taxon>
        <taxon>Oryzoideae</taxon>
        <taxon>Oryzeae</taxon>
        <taxon>Oryzinae</taxon>
        <taxon>Oryza</taxon>
    </lineage>
</organism>
<keyword evidence="3" id="KW-1185">Reference proteome</keyword>
<protein>
    <submittedName>
        <fullName evidence="2">Uncharacterized protein</fullName>
    </submittedName>
</protein>
<feature type="compositionally biased region" description="Pro residues" evidence="1">
    <location>
        <begin position="27"/>
        <end position="37"/>
    </location>
</feature>
<reference evidence="2" key="1">
    <citation type="journal article" date="2013" name="Nat. Commun.">
        <title>Whole-genome sequencing of Oryza brachyantha reveals mechanisms underlying Oryza genome evolution.</title>
        <authorList>
            <person name="Chen J."/>
            <person name="Huang Q."/>
            <person name="Gao D."/>
            <person name="Wang J."/>
            <person name="Lang Y."/>
            <person name="Liu T."/>
            <person name="Li B."/>
            <person name="Bai Z."/>
            <person name="Luis Goicoechea J."/>
            <person name="Liang C."/>
            <person name="Chen C."/>
            <person name="Zhang W."/>
            <person name="Sun S."/>
            <person name="Liao Y."/>
            <person name="Zhang X."/>
            <person name="Yang L."/>
            <person name="Song C."/>
            <person name="Wang M."/>
            <person name="Shi J."/>
            <person name="Liu G."/>
            <person name="Liu J."/>
            <person name="Zhou H."/>
            <person name="Zhou W."/>
            <person name="Yu Q."/>
            <person name="An N."/>
            <person name="Chen Y."/>
            <person name="Cai Q."/>
            <person name="Wang B."/>
            <person name="Liu B."/>
            <person name="Min J."/>
            <person name="Huang Y."/>
            <person name="Wu H."/>
            <person name="Li Z."/>
            <person name="Zhang Y."/>
            <person name="Yin Y."/>
            <person name="Song W."/>
            <person name="Jiang J."/>
            <person name="Jackson S.A."/>
            <person name="Wing R.A."/>
            <person name="Wang J."/>
            <person name="Chen M."/>
        </authorList>
    </citation>
    <scope>NUCLEOTIDE SEQUENCE [LARGE SCALE GENOMIC DNA]</scope>
    <source>
        <strain evidence="2">cv. IRGC 101232</strain>
    </source>
</reference>
<reference evidence="2" key="2">
    <citation type="submission" date="2013-04" db="UniProtKB">
        <authorList>
            <consortium name="EnsemblPlants"/>
        </authorList>
    </citation>
    <scope>IDENTIFICATION</scope>
</reference>
<dbReference type="HOGENOM" id="CLU_1456576_0_0_1"/>
<evidence type="ECO:0000313" key="2">
    <source>
        <dbReference type="EnsemblPlants" id="OB11G26960.1"/>
    </source>
</evidence>
<feature type="region of interest" description="Disordered" evidence="1">
    <location>
        <begin position="66"/>
        <end position="98"/>
    </location>
</feature>
<evidence type="ECO:0000256" key="1">
    <source>
        <dbReference type="SAM" id="MobiDB-lite"/>
    </source>
</evidence>
<feature type="compositionally biased region" description="Low complexity" evidence="1">
    <location>
        <begin position="13"/>
        <end position="26"/>
    </location>
</feature>
<accession>J3NA60</accession>
<evidence type="ECO:0000313" key="3">
    <source>
        <dbReference type="Proteomes" id="UP000006038"/>
    </source>
</evidence>
<dbReference type="EnsemblPlants" id="OB11G26960.1">
    <property type="protein sequence ID" value="OB11G26960.1"/>
    <property type="gene ID" value="OB11G26960"/>
</dbReference>
<feature type="region of interest" description="Disordered" evidence="1">
    <location>
        <begin position="1"/>
        <end position="46"/>
    </location>
</feature>
<proteinExistence type="predicted"/>
<dbReference type="Gramene" id="OB11G26960.1">
    <property type="protein sequence ID" value="OB11G26960.1"/>
    <property type="gene ID" value="OB11G26960"/>
</dbReference>